<dbReference type="Pfam" id="PF00027">
    <property type="entry name" value="cNMP_binding"/>
    <property type="match status" value="1"/>
</dbReference>
<dbReference type="Pfam" id="PF06210">
    <property type="entry name" value="DUF1003"/>
    <property type="match status" value="1"/>
</dbReference>
<dbReference type="Gene3D" id="2.60.120.10">
    <property type="entry name" value="Jelly Rolls"/>
    <property type="match status" value="1"/>
</dbReference>
<accession>A0A928VKX0</accession>
<dbReference type="CDD" id="cd00038">
    <property type="entry name" value="CAP_ED"/>
    <property type="match status" value="1"/>
</dbReference>
<dbReference type="SUPFAM" id="SSF51206">
    <property type="entry name" value="cAMP-binding domain-like"/>
    <property type="match status" value="1"/>
</dbReference>
<proteinExistence type="predicted"/>
<keyword evidence="4" id="KW-1185">Reference proteome</keyword>
<dbReference type="AlphaFoldDB" id="A0A928VKX0"/>
<dbReference type="PANTHER" id="PTHR41386:SF1">
    <property type="entry name" value="MEMBRANE PROTEIN"/>
    <property type="match status" value="1"/>
</dbReference>
<dbReference type="InterPro" id="IPR018490">
    <property type="entry name" value="cNMP-bd_dom_sf"/>
</dbReference>
<dbReference type="PANTHER" id="PTHR41386">
    <property type="entry name" value="INTEGRAL MEMBRANE PROTEIN-RELATED"/>
    <property type="match status" value="1"/>
</dbReference>
<dbReference type="PROSITE" id="PS00889">
    <property type="entry name" value="CNMP_BINDING_2"/>
    <property type="match status" value="1"/>
</dbReference>
<evidence type="ECO:0000259" key="2">
    <source>
        <dbReference type="PROSITE" id="PS50042"/>
    </source>
</evidence>
<keyword evidence="1" id="KW-0472">Membrane</keyword>
<dbReference type="RefSeq" id="WP_264324436.1">
    <property type="nucleotide sequence ID" value="NZ_JADEXQ010000019.1"/>
</dbReference>
<dbReference type="PROSITE" id="PS50042">
    <property type="entry name" value="CNMP_BINDING_3"/>
    <property type="match status" value="1"/>
</dbReference>
<sequence length="272" mass="30793">MSYQDLLQNVALFQGFRPAELELLAQHAVVHRHPAGELIFQQGDPGTTLYVIVSGQVEIYLLSPAPQSHPIVLQQMTRGDYFGELSLFDNKARSAYARSIEDVELLGITQMHLTDHITRHPRAALVLLEALADRLRMTDDLLTHCAAKNVDAELDKQMNWSDRLADQVATLNGSWAFIVLLLLLTTVWMVVNALPLFGNRHMLDPYPYVFFNLLLAILVALQGPLIVMSQNRKATLDRARAEADYHVNLKNEVNIEILLAEIRHLRRKIDES</sequence>
<keyword evidence="1" id="KW-0812">Transmembrane</keyword>
<gene>
    <name evidence="3" type="ORF">IQ266_07735</name>
</gene>
<dbReference type="SMART" id="SM00100">
    <property type="entry name" value="cNMP"/>
    <property type="match status" value="1"/>
</dbReference>
<evidence type="ECO:0000313" key="4">
    <source>
        <dbReference type="Proteomes" id="UP000625316"/>
    </source>
</evidence>
<dbReference type="InterPro" id="IPR000595">
    <property type="entry name" value="cNMP-bd_dom"/>
</dbReference>
<dbReference type="PRINTS" id="PR00103">
    <property type="entry name" value="CAMPKINASE"/>
</dbReference>
<dbReference type="InterPro" id="IPR010406">
    <property type="entry name" value="DUF1003"/>
</dbReference>
<keyword evidence="1" id="KW-1133">Transmembrane helix</keyword>
<protein>
    <submittedName>
        <fullName evidence="3">DUF1003 domain-containing protein</fullName>
    </submittedName>
</protein>
<name>A0A928VKX0_9CYAN</name>
<dbReference type="Proteomes" id="UP000625316">
    <property type="component" value="Unassembled WGS sequence"/>
</dbReference>
<evidence type="ECO:0000313" key="3">
    <source>
        <dbReference type="EMBL" id="MBE9029618.1"/>
    </source>
</evidence>
<feature type="transmembrane region" description="Helical" evidence="1">
    <location>
        <begin position="209"/>
        <end position="228"/>
    </location>
</feature>
<dbReference type="InterPro" id="IPR014710">
    <property type="entry name" value="RmlC-like_jellyroll"/>
</dbReference>
<feature type="transmembrane region" description="Helical" evidence="1">
    <location>
        <begin position="175"/>
        <end position="197"/>
    </location>
</feature>
<dbReference type="InterPro" id="IPR018488">
    <property type="entry name" value="cNMP-bd_CS"/>
</dbReference>
<comment type="caution">
    <text evidence="3">The sequence shown here is derived from an EMBL/GenBank/DDBJ whole genome shotgun (WGS) entry which is preliminary data.</text>
</comment>
<dbReference type="EMBL" id="JADEXQ010000019">
    <property type="protein sequence ID" value="MBE9029618.1"/>
    <property type="molecule type" value="Genomic_DNA"/>
</dbReference>
<reference evidence="3" key="1">
    <citation type="submission" date="2020-10" db="EMBL/GenBank/DDBJ databases">
        <authorList>
            <person name="Castelo-Branco R."/>
            <person name="Eusebio N."/>
            <person name="Adriana R."/>
            <person name="Vieira A."/>
            <person name="Brugerolle De Fraissinette N."/>
            <person name="Rezende De Castro R."/>
            <person name="Schneider M.P."/>
            <person name="Vasconcelos V."/>
            <person name="Leao P.N."/>
        </authorList>
    </citation>
    <scope>NUCLEOTIDE SEQUENCE</scope>
    <source>
        <strain evidence="3">LEGE 11480</strain>
    </source>
</reference>
<feature type="domain" description="Cyclic nucleotide-binding" evidence="2">
    <location>
        <begin position="12"/>
        <end position="108"/>
    </location>
</feature>
<organism evidence="3 4">
    <name type="scientific">Romeriopsis navalis LEGE 11480</name>
    <dbReference type="NCBI Taxonomy" id="2777977"/>
    <lineage>
        <taxon>Bacteria</taxon>
        <taxon>Bacillati</taxon>
        <taxon>Cyanobacteriota</taxon>
        <taxon>Cyanophyceae</taxon>
        <taxon>Leptolyngbyales</taxon>
        <taxon>Leptolyngbyaceae</taxon>
        <taxon>Romeriopsis</taxon>
        <taxon>Romeriopsis navalis</taxon>
    </lineage>
</organism>
<evidence type="ECO:0000256" key="1">
    <source>
        <dbReference type="SAM" id="Phobius"/>
    </source>
</evidence>